<keyword evidence="1" id="KW-0695">RNA-directed DNA polymerase</keyword>
<dbReference type="Gene3D" id="3.30.70.270">
    <property type="match status" value="2"/>
</dbReference>
<gene>
    <name evidence="1" type="ORF">EPI10_005375</name>
</gene>
<sequence>MHKDDVLKTTFKTHQDHLRFLVMLFGLNNAPSTFESIVNNLFQFYLRKFVMLYVKFSKCDFRSEKIEYLGHVINHQRVSMDARIVECIINWPLPQSVKELKGLLGLIGYYRRFVSNYKAIAQPLTNLLNKNAFRWIDQTMTS</sequence>
<evidence type="ECO:0000313" key="1">
    <source>
        <dbReference type="EMBL" id="KAA3483183.1"/>
    </source>
</evidence>
<dbReference type="AlphaFoldDB" id="A0A5B6WP63"/>
<dbReference type="GO" id="GO:0003964">
    <property type="term" value="F:RNA-directed DNA polymerase activity"/>
    <property type="evidence" value="ECO:0007669"/>
    <property type="project" value="UniProtKB-KW"/>
</dbReference>
<dbReference type="PANTHER" id="PTHR33064:SF37">
    <property type="entry name" value="RIBONUCLEASE H"/>
    <property type="match status" value="1"/>
</dbReference>
<keyword evidence="1" id="KW-0548">Nucleotidyltransferase</keyword>
<reference evidence="2" key="1">
    <citation type="journal article" date="2019" name="Plant Biotechnol. J.">
        <title>Genome sequencing of the Australian wild diploid species Gossypium australe highlights disease resistance and delayed gland morphogenesis.</title>
        <authorList>
            <person name="Cai Y."/>
            <person name="Cai X."/>
            <person name="Wang Q."/>
            <person name="Wang P."/>
            <person name="Zhang Y."/>
            <person name="Cai C."/>
            <person name="Xu Y."/>
            <person name="Wang K."/>
            <person name="Zhou Z."/>
            <person name="Wang C."/>
            <person name="Geng S."/>
            <person name="Li B."/>
            <person name="Dong Q."/>
            <person name="Hou Y."/>
            <person name="Wang H."/>
            <person name="Ai P."/>
            <person name="Liu Z."/>
            <person name="Yi F."/>
            <person name="Sun M."/>
            <person name="An G."/>
            <person name="Cheng J."/>
            <person name="Zhang Y."/>
            <person name="Shi Q."/>
            <person name="Xie Y."/>
            <person name="Shi X."/>
            <person name="Chang Y."/>
            <person name="Huang F."/>
            <person name="Chen Y."/>
            <person name="Hong S."/>
            <person name="Mi L."/>
            <person name="Sun Q."/>
            <person name="Zhang L."/>
            <person name="Zhou B."/>
            <person name="Peng R."/>
            <person name="Zhang X."/>
            <person name="Liu F."/>
        </authorList>
    </citation>
    <scope>NUCLEOTIDE SEQUENCE [LARGE SCALE GENOMIC DNA]</scope>
    <source>
        <strain evidence="2">cv. PA1801</strain>
    </source>
</reference>
<organism evidence="1 2">
    <name type="scientific">Gossypium australe</name>
    <dbReference type="NCBI Taxonomy" id="47621"/>
    <lineage>
        <taxon>Eukaryota</taxon>
        <taxon>Viridiplantae</taxon>
        <taxon>Streptophyta</taxon>
        <taxon>Embryophyta</taxon>
        <taxon>Tracheophyta</taxon>
        <taxon>Spermatophyta</taxon>
        <taxon>Magnoliopsida</taxon>
        <taxon>eudicotyledons</taxon>
        <taxon>Gunneridae</taxon>
        <taxon>Pentapetalae</taxon>
        <taxon>rosids</taxon>
        <taxon>malvids</taxon>
        <taxon>Malvales</taxon>
        <taxon>Malvaceae</taxon>
        <taxon>Malvoideae</taxon>
        <taxon>Gossypium</taxon>
    </lineage>
</organism>
<dbReference type="EMBL" id="SMMG02000002">
    <property type="protein sequence ID" value="KAA3483183.1"/>
    <property type="molecule type" value="Genomic_DNA"/>
</dbReference>
<name>A0A5B6WP63_9ROSI</name>
<dbReference type="SUPFAM" id="SSF56672">
    <property type="entry name" value="DNA/RNA polymerases"/>
    <property type="match status" value="1"/>
</dbReference>
<evidence type="ECO:0000313" key="2">
    <source>
        <dbReference type="Proteomes" id="UP000325315"/>
    </source>
</evidence>
<dbReference type="PANTHER" id="PTHR33064">
    <property type="entry name" value="POL PROTEIN"/>
    <property type="match status" value="1"/>
</dbReference>
<proteinExistence type="predicted"/>
<comment type="caution">
    <text evidence="1">The sequence shown here is derived from an EMBL/GenBank/DDBJ whole genome shotgun (WGS) entry which is preliminary data.</text>
</comment>
<dbReference type="OrthoDB" id="1702342at2759"/>
<dbReference type="Gene3D" id="3.10.10.10">
    <property type="entry name" value="HIV Type 1 Reverse Transcriptase, subunit A, domain 1"/>
    <property type="match status" value="1"/>
</dbReference>
<dbReference type="InterPro" id="IPR043128">
    <property type="entry name" value="Rev_trsase/Diguanyl_cyclase"/>
</dbReference>
<dbReference type="InterPro" id="IPR043502">
    <property type="entry name" value="DNA/RNA_pol_sf"/>
</dbReference>
<protein>
    <submittedName>
        <fullName evidence="1">Reverse transcriptase</fullName>
    </submittedName>
</protein>
<dbReference type="InterPro" id="IPR051320">
    <property type="entry name" value="Viral_Replic_Matur_Polypro"/>
</dbReference>
<keyword evidence="1" id="KW-0808">Transferase</keyword>
<dbReference type="Proteomes" id="UP000325315">
    <property type="component" value="Unassembled WGS sequence"/>
</dbReference>
<keyword evidence="2" id="KW-1185">Reference proteome</keyword>
<accession>A0A5B6WP63</accession>